<dbReference type="InterPro" id="IPR041588">
    <property type="entry name" value="Integrase_H2C2"/>
</dbReference>
<dbReference type="Pfam" id="PF17921">
    <property type="entry name" value="Integrase_H2C2"/>
    <property type="match status" value="1"/>
</dbReference>
<accession>A0ABD0YFT9</accession>
<dbReference type="PANTHER" id="PTHR47331:SF2">
    <property type="match status" value="1"/>
</dbReference>
<proteinExistence type="predicted"/>
<reference evidence="2 3" key="1">
    <citation type="submission" date="2024-07" db="EMBL/GenBank/DDBJ databases">
        <title>Chromosome-level genome assembly of the water stick insect Ranatra chinensis (Heteroptera: Nepidae).</title>
        <authorList>
            <person name="Liu X."/>
        </authorList>
    </citation>
    <scope>NUCLEOTIDE SEQUENCE [LARGE SCALE GENOMIC DNA]</scope>
    <source>
        <strain evidence="2">Cailab_2021Rc</strain>
        <tissue evidence="2">Muscle</tissue>
    </source>
</reference>
<dbReference type="Proteomes" id="UP001558652">
    <property type="component" value="Unassembled WGS sequence"/>
</dbReference>
<dbReference type="PANTHER" id="PTHR47331">
    <property type="entry name" value="PHD-TYPE DOMAIN-CONTAINING PROTEIN"/>
    <property type="match status" value="1"/>
</dbReference>
<protein>
    <recommendedName>
        <fullName evidence="1">Integrase zinc-binding domain-containing protein</fullName>
    </recommendedName>
</protein>
<dbReference type="AlphaFoldDB" id="A0ABD0YFT9"/>
<gene>
    <name evidence="2" type="ORF">AAG570_012459</name>
</gene>
<evidence type="ECO:0000313" key="2">
    <source>
        <dbReference type="EMBL" id="KAL1129514.1"/>
    </source>
</evidence>
<comment type="caution">
    <text evidence="2">The sequence shown here is derived from an EMBL/GenBank/DDBJ whole genome shotgun (WGS) entry which is preliminary data.</text>
</comment>
<keyword evidence="3" id="KW-1185">Reference proteome</keyword>
<sequence length="435" mass="48911">MSPAGVTLPWCFIGWLRLHTALKSRRWWFTDPLAKCPSTDQIAKPPDELPETVLESPGISLMTTPGAYSLDSISSWPRLLRVMAIILAWRFRIRSEPHLVRSCVRHAEIAVCRYIQQSRFAPQLPQIQAGKPLSNPWARLSPFIFDDGLTRVGGRLRPHSLSCPILLPKDHPLVFALIDYIHVFLGHAGLLLLQSNLSRHFWIFSARRVIKSRLHKCVTCFRAKPINNPPLLGDLPPSRVTACPPFMETGIDFAGPFLLAFITSGGLWERAVRSAKHHLRRVIGIKTPTTHQLAYLFSFEEVVLNSRPITPLSSDPNDLSALTPGHFLVGRPLVAPPELNNKKDVIPDPDPIPPVGGLLVRAVDRIILSPFIRFHKPLTFIHDRYRGAVCCQERINSSGVLPHTTHRANCAATVLYFLNQYYLRRKCTTGPLMPL</sequence>
<evidence type="ECO:0000259" key="1">
    <source>
        <dbReference type="Pfam" id="PF17921"/>
    </source>
</evidence>
<evidence type="ECO:0000313" key="3">
    <source>
        <dbReference type="Proteomes" id="UP001558652"/>
    </source>
</evidence>
<dbReference type="EMBL" id="JBFDAA010000008">
    <property type="protein sequence ID" value="KAL1129514.1"/>
    <property type="molecule type" value="Genomic_DNA"/>
</dbReference>
<organism evidence="2 3">
    <name type="scientific">Ranatra chinensis</name>
    <dbReference type="NCBI Taxonomy" id="642074"/>
    <lineage>
        <taxon>Eukaryota</taxon>
        <taxon>Metazoa</taxon>
        <taxon>Ecdysozoa</taxon>
        <taxon>Arthropoda</taxon>
        <taxon>Hexapoda</taxon>
        <taxon>Insecta</taxon>
        <taxon>Pterygota</taxon>
        <taxon>Neoptera</taxon>
        <taxon>Paraneoptera</taxon>
        <taxon>Hemiptera</taxon>
        <taxon>Heteroptera</taxon>
        <taxon>Panheteroptera</taxon>
        <taxon>Nepomorpha</taxon>
        <taxon>Nepidae</taxon>
        <taxon>Ranatrinae</taxon>
        <taxon>Ranatra</taxon>
    </lineage>
</organism>
<name>A0ABD0YFT9_9HEMI</name>
<feature type="domain" description="Integrase zinc-binding" evidence="1">
    <location>
        <begin position="171"/>
        <end position="225"/>
    </location>
</feature>